<evidence type="ECO:0000313" key="2">
    <source>
        <dbReference type="Proteomes" id="UP000029444"/>
    </source>
</evidence>
<protein>
    <submittedName>
        <fullName evidence="1">Uncharacterized protein</fullName>
    </submittedName>
</protein>
<comment type="caution">
    <text evidence="1">The sequence shown here is derived from an EMBL/GenBank/DDBJ whole genome shotgun (WGS) entry which is preliminary data.</text>
</comment>
<name>A0A095SG96_9GAMM</name>
<dbReference type="AlphaFoldDB" id="A0A095SG96"/>
<sequence length="133" mass="15484">MKAVVEALLGRFGFVPAHQLHFARNVAKRLDEHRELVEAISEHTSLLDDREWHVGHLAAQDDYLMRLYYLVNREWPCGDERRMQELRARFGHVRPRPSILGVCALPELPARFKPDLSHVKEMHRPNKAQEGDS</sequence>
<keyword evidence="2" id="KW-1185">Reference proteome</keyword>
<gene>
    <name evidence="1" type="ORF">Y5S_03355</name>
</gene>
<evidence type="ECO:0000313" key="1">
    <source>
        <dbReference type="EMBL" id="KGD63369.1"/>
    </source>
</evidence>
<reference evidence="1 2" key="1">
    <citation type="submission" date="2012-09" db="EMBL/GenBank/DDBJ databases">
        <title>Genome Sequence of alkane-degrading Bacterium Alcanivorax sp. 19-m-6.</title>
        <authorList>
            <person name="Lai Q."/>
            <person name="Shao Z."/>
        </authorList>
    </citation>
    <scope>NUCLEOTIDE SEQUENCE [LARGE SCALE GENOMIC DNA]</scope>
    <source>
        <strain evidence="1 2">19-m-6</strain>
    </source>
</reference>
<proteinExistence type="predicted"/>
<dbReference type="RefSeq" id="WP_035234700.1">
    <property type="nucleotide sequence ID" value="NZ_ARXV01000018.1"/>
</dbReference>
<dbReference type="EMBL" id="ARXV01000018">
    <property type="protein sequence ID" value="KGD63369.1"/>
    <property type="molecule type" value="Genomic_DNA"/>
</dbReference>
<accession>A0A095SG96</accession>
<dbReference type="PATRIC" id="fig|1177154.3.peg.3380"/>
<organism evidence="1 2">
    <name type="scientific">Alcanivorax nanhaiticus</name>
    <dbReference type="NCBI Taxonomy" id="1177154"/>
    <lineage>
        <taxon>Bacteria</taxon>
        <taxon>Pseudomonadati</taxon>
        <taxon>Pseudomonadota</taxon>
        <taxon>Gammaproteobacteria</taxon>
        <taxon>Oceanospirillales</taxon>
        <taxon>Alcanivoracaceae</taxon>
        <taxon>Alcanivorax</taxon>
    </lineage>
</organism>
<dbReference type="OrthoDB" id="9182611at2"/>
<dbReference type="STRING" id="1177154.Y5S_03355"/>
<dbReference type="Proteomes" id="UP000029444">
    <property type="component" value="Unassembled WGS sequence"/>
</dbReference>